<dbReference type="EMBL" id="CAMXCT010002295">
    <property type="protein sequence ID" value="CAI3997138.1"/>
    <property type="molecule type" value="Genomic_DNA"/>
</dbReference>
<dbReference type="InterPro" id="IPR043127">
    <property type="entry name" value="Sec-1-like_dom3a"/>
</dbReference>
<evidence type="ECO:0000313" key="3">
    <source>
        <dbReference type="EMBL" id="CAI3997138.1"/>
    </source>
</evidence>
<dbReference type="Pfam" id="PF00995">
    <property type="entry name" value="Sec1"/>
    <property type="match status" value="1"/>
</dbReference>
<dbReference type="Proteomes" id="UP001152797">
    <property type="component" value="Unassembled WGS sequence"/>
</dbReference>
<dbReference type="Gene3D" id="3.40.50.2060">
    <property type="match status" value="1"/>
</dbReference>
<reference evidence="4" key="2">
    <citation type="submission" date="2024-04" db="EMBL/GenBank/DDBJ databases">
        <authorList>
            <person name="Chen Y."/>
            <person name="Shah S."/>
            <person name="Dougan E. K."/>
            <person name="Thang M."/>
            <person name="Chan C."/>
        </authorList>
    </citation>
    <scope>NUCLEOTIDE SEQUENCE [LARGE SCALE GENOMIC DNA]</scope>
</reference>
<dbReference type="InterPro" id="IPR036045">
    <property type="entry name" value="Sec1-like_sf"/>
</dbReference>
<organism evidence="3">
    <name type="scientific">Cladocopium goreaui</name>
    <dbReference type="NCBI Taxonomy" id="2562237"/>
    <lineage>
        <taxon>Eukaryota</taxon>
        <taxon>Sar</taxon>
        <taxon>Alveolata</taxon>
        <taxon>Dinophyceae</taxon>
        <taxon>Suessiales</taxon>
        <taxon>Symbiodiniaceae</taxon>
        <taxon>Cladocopium</taxon>
    </lineage>
</organism>
<dbReference type="AlphaFoldDB" id="A0A9P1CTI8"/>
<dbReference type="PIRSF" id="PIRSF005715">
    <property type="entry name" value="VPS45_Sec1"/>
    <property type="match status" value="1"/>
</dbReference>
<evidence type="ECO:0000313" key="6">
    <source>
        <dbReference type="Proteomes" id="UP001152797"/>
    </source>
</evidence>
<dbReference type="OrthoDB" id="10251230at2759"/>
<comment type="caution">
    <text evidence="3">The sequence shown here is derived from an EMBL/GenBank/DDBJ whole genome shotgun (WGS) entry which is preliminary data.</text>
</comment>
<dbReference type="Gene3D" id="1.25.40.60">
    <property type="match status" value="1"/>
</dbReference>
<protein>
    <submittedName>
        <fullName evidence="5">Protein sly1</fullName>
    </submittedName>
</protein>
<keyword evidence="6" id="KW-1185">Reference proteome</keyword>
<gene>
    <name evidence="3" type="ORF">C1SCF055_LOCUS23551</name>
</gene>
<accession>A0A9P1CTI8</accession>
<dbReference type="Gene3D" id="3.90.830.10">
    <property type="entry name" value="Syntaxin Binding Protein 1, Chain A, domain 2"/>
    <property type="match status" value="1"/>
</dbReference>
<evidence type="ECO:0000313" key="5">
    <source>
        <dbReference type="EMBL" id="CAL4784450.1"/>
    </source>
</evidence>
<feature type="coiled-coil region" evidence="2">
    <location>
        <begin position="186"/>
        <end position="213"/>
    </location>
</feature>
<dbReference type="Gene3D" id="3.40.50.1910">
    <property type="match status" value="1"/>
</dbReference>
<sequence>MLNLGDGGDQNLSTASTWKVLVYDKFCQEVVSLLLKVGGLRNHGVTLHLNINSERLPVADVPAVYFVEPTEQNIQKIVEDLSKNLYESCYVNFASAIPRPLLEDLANNAFQTGGAQKVAGVFDRYISFVSLSPTLFSLNLPAAYMTLHSTQLEERVMRQYIERIVDGLLSIVATMRVLPVIRCPPGEAAQMIAERLEERIRELLNRSGGVAAELFAAARTGAEVPGGSRPLLIILDRDIDLVTMLSHTWTYQAMVHDVLGMRLNKMQVPVESDDASAPPKARSYDVDDQDSFWTAHAGDQFPEVLNAVPKAIEEFEKKRAEMANTGGEDGAQALAPGLAAAINALPEMTEKKRSIDMHTNIAHALVAEVKARELDRYYELEDQLPSQSLGTSISQLEQLLNASQKGTLADKLRAIMILVLTKPSVSQQQLQGLVDAYENTGGDAAGVRYLQYLQSIRNMAMPSTTSTVTTGGATGTLAGAFGGLADRFMATGDALLAAGMSGIKWLVRHHRVGHAGHWLLNFRFCSTSEPLVKTCQDQLRNIVASKKELATCQIVEALMEQKQGGVTENYLYLDPKAPPARGADVPRIRAPFKRAMTFVVGGGNYVEHQSLQDWAQNSGRQVTYGSTDIVSPVQFVDELSHLGQTLGQGQSGSMPDLS</sequence>
<dbReference type="EMBL" id="CAMXCT030002295">
    <property type="protein sequence ID" value="CAL4784450.1"/>
    <property type="molecule type" value="Genomic_DNA"/>
</dbReference>
<evidence type="ECO:0000313" key="4">
    <source>
        <dbReference type="EMBL" id="CAL1150513.1"/>
    </source>
</evidence>
<dbReference type="GO" id="GO:0016192">
    <property type="term" value="P:vesicle-mediated transport"/>
    <property type="evidence" value="ECO:0007669"/>
    <property type="project" value="InterPro"/>
</dbReference>
<dbReference type="InterPro" id="IPR027482">
    <property type="entry name" value="Sec1-like_dom2"/>
</dbReference>
<dbReference type="EMBL" id="CAMXCT020002295">
    <property type="protein sequence ID" value="CAL1150513.1"/>
    <property type="molecule type" value="Genomic_DNA"/>
</dbReference>
<dbReference type="InterPro" id="IPR001619">
    <property type="entry name" value="Sec1-like"/>
</dbReference>
<comment type="similarity">
    <text evidence="1">Belongs to the STXBP/unc-18/SEC1 family.</text>
</comment>
<keyword evidence="2" id="KW-0175">Coiled coil</keyword>
<proteinExistence type="inferred from homology"/>
<evidence type="ECO:0000256" key="1">
    <source>
        <dbReference type="ARBA" id="ARBA00009884"/>
    </source>
</evidence>
<reference evidence="3" key="1">
    <citation type="submission" date="2022-10" db="EMBL/GenBank/DDBJ databases">
        <authorList>
            <person name="Chen Y."/>
            <person name="Dougan E. K."/>
            <person name="Chan C."/>
            <person name="Rhodes N."/>
            <person name="Thang M."/>
        </authorList>
    </citation>
    <scope>NUCLEOTIDE SEQUENCE</scope>
</reference>
<dbReference type="SUPFAM" id="SSF56815">
    <property type="entry name" value="Sec1/munc18-like (SM) proteins"/>
    <property type="match status" value="1"/>
</dbReference>
<evidence type="ECO:0000256" key="2">
    <source>
        <dbReference type="SAM" id="Coils"/>
    </source>
</evidence>
<dbReference type="PANTHER" id="PTHR11679">
    <property type="entry name" value="VESICLE PROTEIN SORTING-ASSOCIATED"/>
    <property type="match status" value="1"/>
</dbReference>
<dbReference type="InterPro" id="IPR043154">
    <property type="entry name" value="Sec-1-like_dom1"/>
</dbReference>
<name>A0A9P1CTI8_9DINO</name>